<protein>
    <submittedName>
        <fullName evidence="6">BMC domain-containing protein</fullName>
    </submittedName>
</protein>
<dbReference type="SUPFAM" id="SSF143414">
    <property type="entry name" value="CcmK-like"/>
    <property type="match status" value="1"/>
</dbReference>
<sequence>MKNQALGMIETYGYVGAIEAADVCVKAANVELVGCEFVRGGLVTIHIRGDVAAVKASIDAAEAAVVKVGNLISTHVIPRPSNDVEKILPNPDPEPKKEKQEVKEEVKKEEGSDSSFKTTEELKDIKTVDLRTLARELDDKYEASFPIDRSEIRSARKKELIEAILKFYERVK</sequence>
<name>A0A942UW07_9FIRM</name>
<evidence type="ECO:0000256" key="3">
    <source>
        <dbReference type="PROSITE-ProRule" id="PRU01278"/>
    </source>
</evidence>
<evidence type="ECO:0000313" key="7">
    <source>
        <dbReference type="Proteomes" id="UP000724672"/>
    </source>
</evidence>
<evidence type="ECO:0000256" key="4">
    <source>
        <dbReference type="SAM" id="MobiDB-lite"/>
    </source>
</evidence>
<dbReference type="InterPro" id="IPR044872">
    <property type="entry name" value="CcmK/CsoS1_BMC"/>
</dbReference>
<dbReference type="EMBL" id="WSFT01000022">
    <property type="protein sequence ID" value="MBS4537844.1"/>
    <property type="molecule type" value="Genomic_DNA"/>
</dbReference>
<dbReference type="Pfam" id="PF00936">
    <property type="entry name" value="BMC"/>
    <property type="match status" value="1"/>
</dbReference>
<gene>
    <name evidence="6" type="ORF">GOQ27_05185</name>
</gene>
<dbReference type="AlphaFoldDB" id="A0A942UW07"/>
<reference evidence="6" key="1">
    <citation type="submission" date="2019-12" db="EMBL/GenBank/DDBJ databases">
        <title>Clostridiaceae gen. nov. sp. nov., isolated from sediment in Xinjiang, China.</title>
        <authorList>
            <person name="Zhang R."/>
        </authorList>
    </citation>
    <scope>NUCLEOTIDE SEQUENCE</scope>
    <source>
        <strain evidence="6">D2Q-11</strain>
    </source>
</reference>
<dbReference type="Proteomes" id="UP000724672">
    <property type="component" value="Unassembled WGS sequence"/>
</dbReference>
<proteinExistence type="inferred from homology"/>
<evidence type="ECO:0000256" key="1">
    <source>
        <dbReference type="ARBA" id="ARBA00024322"/>
    </source>
</evidence>
<dbReference type="SMART" id="SM00877">
    <property type="entry name" value="BMC"/>
    <property type="match status" value="1"/>
</dbReference>
<comment type="subcellular location">
    <subcellularLocation>
        <location evidence="1">Bacterial microcompartment</location>
    </subcellularLocation>
</comment>
<dbReference type="GO" id="GO:0031469">
    <property type="term" value="C:bacterial microcompartment"/>
    <property type="evidence" value="ECO:0007669"/>
    <property type="project" value="UniProtKB-SubCell"/>
</dbReference>
<evidence type="ECO:0000313" key="6">
    <source>
        <dbReference type="EMBL" id="MBS4537844.1"/>
    </source>
</evidence>
<feature type="region of interest" description="Disordered" evidence="4">
    <location>
        <begin position="82"/>
        <end position="118"/>
    </location>
</feature>
<dbReference type="InterPro" id="IPR000249">
    <property type="entry name" value="BMC_dom"/>
</dbReference>
<dbReference type="CDD" id="cd07045">
    <property type="entry name" value="BMC_CcmK_like"/>
    <property type="match status" value="1"/>
</dbReference>
<comment type="caution">
    <text evidence="6">The sequence shown here is derived from an EMBL/GenBank/DDBJ whole genome shotgun (WGS) entry which is preliminary data.</text>
</comment>
<feature type="domain" description="BMC" evidence="5">
    <location>
        <begin position="5"/>
        <end position="89"/>
    </location>
</feature>
<organism evidence="6 7">
    <name type="scientific">Anaeromonas frigoriresistens</name>
    <dbReference type="NCBI Taxonomy" id="2683708"/>
    <lineage>
        <taxon>Bacteria</taxon>
        <taxon>Bacillati</taxon>
        <taxon>Bacillota</taxon>
        <taxon>Tissierellia</taxon>
        <taxon>Tissierellales</taxon>
        <taxon>Thermohalobacteraceae</taxon>
        <taxon>Anaeromonas</taxon>
    </lineage>
</organism>
<dbReference type="RefSeq" id="WP_203365775.1">
    <property type="nucleotide sequence ID" value="NZ_WSFT01000022.1"/>
</dbReference>
<comment type="similarity">
    <text evidence="3">Belongs to the bacterial microcompartments protein family.</text>
</comment>
<dbReference type="PROSITE" id="PS51930">
    <property type="entry name" value="BMC_2"/>
    <property type="match status" value="1"/>
</dbReference>
<feature type="compositionally biased region" description="Basic and acidic residues" evidence="4">
    <location>
        <begin position="93"/>
        <end position="111"/>
    </location>
</feature>
<dbReference type="InterPro" id="IPR050575">
    <property type="entry name" value="BMC_shell"/>
</dbReference>
<dbReference type="Gene3D" id="3.30.70.1710">
    <property type="match status" value="1"/>
</dbReference>
<keyword evidence="2" id="KW-1283">Bacterial microcompartment</keyword>
<dbReference type="PANTHER" id="PTHR33941:SF11">
    <property type="entry name" value="BACTERIAL MICROCOMPARTMENT SHELL PROTEIN PDUJ"/>
    <property type="match status" value="1"/>
</dbReference>
<dbReference type="InterPro" id="IPR037233">
    <property type="entry name" value="CcmK-like_sf"/>
</dbReference>
<dbReference type="PANTHER" id="PTHR33941">
    <property type="entry name" value="PROPANEDIOL UTILIZATION PROTEIN PDUA"/>
    <property type="match status" value="1"/>
</dbReference>
<evidence type="ECO:0000259" key="5">
    <source>
        <dbReference type="PROSITE" id="PS51930"/>
    </source>
</evidence>
<evidence type="ECO:0000256" key="2">
    <source>
        <dbReference type="ARBA" id="ARBA00024446"/>
    </source>
</evidence>
<keyword evidence="7" id="KW-1185">Reference proteome</keyword>
<accession>A0A942UW07</accession>